<name>A0ABR4Q1N0_9CEST</name>
<keyword evidence="2" id="KW-1185">Reference proteome</keyword>
<reference evidence="1 2" key="1">
    <citation type="journal article" date="2022" name="Front. Cell. Infect. Microbiol.">
        <title>The Genomes of Two Strains of Taenia crassiceps the Animal Model for the Study of Human Cysticercosis.</title>
        <authorList>
            <person name="Bobes R.J."/>
            <person name="Estrada K."/>
            <person name="Rios-Valencia D.G."/>
            <person name="Calderon-Gallegos A."/>
            <person name="de la Torre P."/>
            <person name="Carrero J.C."/>
            <person name="Sanchez-Flores A."/>
            <person name="Laclette J.P."/>
        </authorList>
    </citation>
    <scope>NUCLEOTIDE SEQUENCE [LARGE SCALE GENOMIC DNA]</scope>
    <source>
        <strain evidence="1">WFUcys</strain>
    </source>
</reference>
<gene>
    <name evidence="1" type="ORF">TcWFU_005629</name>
</gene>
<sequence length="122" mass="13375">MEAGTVSMAVSRQGTSSLSLSSLFSLVMAKYYLRHRPQSRSEESYDDAGAVLKPRLLITPKLDVVGRQLRHPQGRRSSRGLFTLSNLQALTKPLHLQLTTCPAHTTCQSVLPSPDPVLCPMS</sequence>
<dbReference type="EMBL" id="JAKROA010000019">
    <property type="protein sequence ID" value="KAL5103255.1"/>
    <property type="molecule type" value="Genomic_DNA"/>
</dbReference>
<dbReference type="Proteomes" id="UP001651158">
    <property type="component" value="Unassembled WGS sequence"/>
</dbReference>
<protein>
    <submittedName>
        <fullName evidence="1">Uncharacterized protein</fullName>
    </submittedName>
</protein>
<proteinExistence type="predicted"/>
<evidence type="ECO:0000313" key="2">
    <source>
        <dbReference type="Proteomes" id="UP001651158"/>
    </source>
</evidence>
<comment type="caution">
    <text evidence="1">The sequence shown here is derived from an EMBL/GenBank/DDBJ whole genome shotgun (WGS) entry which is preliminary data.</text>
</comment>
<evidence type="ECO:0000313" key="1">
    <source>
        <dbReference type="EMBL" id="KAL5103255.1"/>
    </source>
</evidence>
<accession>A0ABR4Q1N0</accession>
<organism evidence="1 2">
    <name type="scientific">Taenia crassiceps</name>
    <dbReference type="NCBI Taxonomy" id="6207"/>
    <lineage>
        <taxon>Eukaryota</taxon>
        <taxon>Metazoa</taxon>
        <taxon>Spiralia</taxon>
        <taxon>Lophotrochozoa</taxon>
        <taxon>Platyhelminthes</taxon>
        <taxon>Cestoda</taxon>
        <taxon>Eucestoda</taxon>
        <taxon>Cyclophyllidea</taxon>
        <taxon>Taeniidae</taxon>
        <taxon>Taenia</taxon>
    </lineage>
</organism>